<feature type="region of interest" description="Disordered" evidence="6">
    <location>
        <begin position="976"/>
        <end position="998"/>
    </location>
</feature>
<accession>A0A8C0M3S2</accession>
<feature type="compositionally biased region" description="Basic and acidic residues" evidence="6">
    <location>
        <begin position="1215"/>
        <end position="1226"/>
    </location>
</feature>
<evidence type="ECO:0000256" key="6">
    <source>
        <dbReference type="SAM" id="MobiDB-lite"/>
    </source>
</evidence>
<feature type="region of interest" description="Disordered" evidence="6">
    <location>
        <begin position="1029"/>
        <end position="1064"/>
    </location>
</feature>
<feature type="domain" description="SPATA31-like" evidence="9">
    <location>
        <begin position="51"/>
        <end position="138"/>
    </location>
</feature>
<dbReference type="InterPro" id="IPR039509">
    <property type="entry name" value="SPATA31"/>
</dbReference>
<reference evidence="10" key="1">
    <citation type="submission" date="2019-03" db="EMBL/GenBank/DDBJ databases">
        <authorList>
            <person name="Warren W.C."/>
            <person name="Johnson G.S."/>
        </authorList>
    </citation>
    <scope>NUCLEOTIDE SEQUENCE [LARGE SCALE GENOMIC DNA]</scope>
    <source>
        <strain evidence="10">Basenji</strain>
    </source>
</reference>
<evidence type="ECO:0000256" key="2">
    <source>
        <dbReference type="ARBA" id="ARBA00022692"/>
    </source>
</evidence>
<dbReference type="GO" id="GO:0016020">
    <property type="term" value="C:membrane"/>
    <property type="evidence" value="ECO:0007669"/>
    <property type="project" value="UniProtKB-SubCell"/>
</dbReference>
<dbReference type="RefSeq" id="XP_038382927.1">
    <property type="nucleotide sequence ID" value="XM_038526999.1"/>
</dbReference>
<evidence type="ECO:0000256" key="1">
    <source>
        <dbReference type="ARBA" id="ARBA00004167"/>
    </source>
</evidence>
<dbReference type="Pfam" id="PF15371">
    <property type="entry name" value="DUF4599"/>
    <property type="match status" value="1"/>
</dbReference>
<dbReference type="GeneID" id="102155844"/>
<feature type="compositionally biased region" description="Polar residues" evidence="6">
    <location>
        <begin position="1029"/>
        <end position="1038"/>
    </location>
</feature>
<feature type="domain" description="SPATA31" evidence="8">
    <location>
        <begin position="457"/>
        <end position="841"/>
    </location>
</feature>
<comment type="similarity">
    <text evidence="5">Belongs to the SPATA31 family.</text>
</comment>
<feature type="region of interest" description="Disordered" evidence="6">
    <location>
        <begin position="1215"/>
        <end position="1295"/>
    </location>
</feature>
<name>A0A8C0M3S2_CANLF</name>
<reference evidence="10" key="2">
    <citation type="submission" date="2025-08" db="UniProtKB">
        <authorList>
            <consortium name="Ensembl"/>
        </authorList>
    </citation>
    <scope>IDENTIFICATION</scope>
</reference>
<feature type="compositionally biased region" description="Basic and acidic residues" evidence="6">
    <location>
        <begin position="1270"/>
        <end position="1282"/>
    </location>
</feature>
<keyword evidence="3 7" id="KW-1133">Transmembrane helix</keyword>
<evidence type="ECO:0000256" key="3">
    <source>
        <dbReference type="ARBA" id="ARBA00022989"/>
    </source>
</evidence>
<dbReference type="PANTHER" id="PTHR21859">
    <property type="entry name" value="ACROSOME-SPECIFIC PROTEIN"/>
    <property type="match status" value="1"/>
</dbReference>
<evidence type="ECO:0000313" key="11">
    <source>
        <dbReference type="Proteomes" id="UP000694429"/>
    </source>
</evidence>
<dbReference type="Ensembl" id="ENSCAFT00030006684.1">
    <property type="protein sequence ID" value="ENSCAFP00030005869.1"/>
    <property type="gene ID" value="ENSCAFG00030003578.1"/>
</dbReference>
<dbReference type="InterPro" id="IPR027970">
    <property type="entry name" value="SPATA31-like"/>
</dbReference>
<comment type="subcellular location">
    <subcellularLocation>
        <location evidence="1">Membrane</location>
        <topology evidence="1">Single-pass membrane protein</topology>
    </subcellularLocation>
</comment>
<proteinExistence type="inferred from homology"/>
<keyword evidence="4 7" id="KW-0472">Membrane</keyword>
<sequence length="1499" mass="167183">MADLQISLLGSPVLAFLCGMGLLLLMLCYLKRKLCLPICWKQRNVNQRQGRTKRRRKGRPLKGWRTCQSEVEAARKVLSLLQSPLGRHHDTTHFRHLLCPDPSCEVCNSTTAEVNRLLFPDALEDATPSVIPLDSTAPVIDSSFTPVPPGDLVSAPLPELSPKPPAVFSPSPMIPLAHFFLPSPPNHSLPLEPKALESEFLADHSTSPQPFAFPSLLPHDTQNGDLIVQPEATLPLNTISPFDSTISQDINLLPNLSQKMNPIDSFSCLHAPQTLSVSPPPDCTLAVTQSKSIPVSLKPVPENVFPDSPGGLSTCVPTIRSSDRPKPSISEFSCWQAHANNMFFPNISHSDFQQEQNHLTETYLWRDSAVKPKQASGFSFPGPNFQEFLETQMKRRMACQISEKKKREEGPFSKHMCSEYQWTSLGNSLQPHDVQVTTAPKTGWNSEGRPEQLPFCQQLLYVKSLGGNLHQKYSQLFWGLPSLHSESLVATLLVSSSTSPLESHFVLFNGIHNTSTVEMREQDSPPLPHSHPILLPSVHPPALLQSLSQSQPFPYTQVNPQAHFQSHLPILPSSSSAQIRDCGVSFHRSNNESDSHILTENQHLEWYVLQKQQESLWGLVPVFQNPPEIIFPQAPNFPLVSWSPHAYVPVSIPPGHFHIACEPQKTLELQRPRKVIPRWCLHACRNLESLALMGPQCKLTVMSQQKGRHVHSQFSELQAYSSKDLAKTECSLPRSFHERLPTKFPLRKDLRRNLGYILEKSPEDSPHRVSECYLGKGPRAALETKSNCRCHSRNHSGNELLNVSTIDTDQNHTKNILRLHMSRKFWQITAGRIPIGVCYSWLADDNTLPFSGSFQTETENTNSKKTMMNTAYCQITPLELPFLDPRMRQMLETHIIRFRMSQRWGLPLRVLKSIKSIDMLRKAKTWPVPQSAFSSSAMLISGVDSKAEVSKALEGISKPIFGDRVRTTNSALTLDRPLPAMPSVGSEGQGVLKGSHSDTDHKFAEDIQTAEGGSHNFQSLTHNIKVQVRPSETTSDNTCGPELSMRQAGAGHEPKDEDLSSSDRVETVEGKVMLEKNLEHFAMSNLSRGISDTKELGTLQSQSRDTLTTSEELGISKMINVNMSKVETALTNEYPSPNVLVPQHYELSDVKSLLLSELKCKLDTGEHNQAQGHPTNMAITSNSLTSKGSLTQSQSVCSRDVEASQMLHVHLEDERMSTEQQHESWDSRQTSCQCQPNNFPQTNSAEKVRPQGSKARKRKGVVSGVGTPVARKENHCVEDAKLDSASPSPSQKKQLPRERYLGEMMRQCFQWFSSKKKMIGQESPQPKAKFMSAFVQHQGLVESVATSVSDVPPEAHKPMTTTGKILEEKMEWRYESEALEVSQQQEELEAQVVLDPQHEKQASIKTCSEDAVAADQGCLTSIQRNRDRAGHPQKAVIFKDQLSGQSKPPSSLSLGEPVRQACQVLPATLSPGESTVFSDLTLLLKQKMLHQHFQEEDLL</sequence>
<dbReference type="Pfam" id="PF14650">
    <property type="entry name" value="FAM75"/>
    <property type="match status" value="1"/>
</dbReference>
<organism evidence="10 11">
    <name type="scientific">Canis lupus familiaris</name>
    <name type="common">Dog</name>
    <name type="synonym">Canis familiaris</name>
    <dbReference type="NCBI Taxonomy" id="9615"/>
    <lineage>
        <taxon>Eukaryota</taxon>
        <taxon>Metazoa</taxon>
        <taxon>Chordata</taxon>
        <taxon>Craniata</taxon>
        <taxon>Vertebrata</taxon>
        <taxon>Euteleostomi</taxon>
        <taxon>Mammalia</taxon>
        <taxon>Eutheria</taxon>
        <taxon>Laurasiatheria</taxon>
        <taxon>Carnivora</taxon>
        <taxon>Caniformia</taxon>
        <taxon>Canidae</taxon>
        <taxon>Canis</taxon>
    </lineage>
</organism>
<evidence type="ECO:0000256" key="5">
    <source>
        <dbReference type="ARBA" id="ARBA00035009"/>
    </source>
</evidence>
<evidence type="ECO:0000256" key="4">
    <source>
        <dbReference type="ARBA" id="ARBA00023136"/>
    </source>
</evidence>
<evidence type="ECO:0000313" key="10">
    <source>
        <dbReference type="Ensembl" id="ENSCAFP00030005869.1"/>
    </source>
</evidence>
<dbReference type="Proteomes" id="UP000694429">
    <property type="component" value="Chromosome 1"/>
</dbReference>
<evidence type="ECO:0000259" key="8">
    <source>
        <dbReference type="Pfam" id="PF14650"/>
    </source>
</evidence>
<evidence type="ECO:0000259" key="9">
    <source>
        <dbReference type="Pfam" id="PF15371"/>
    </source>
</evidence>
<dbReference type="PANTHER" id="PTHR21859:SF51">
    <property type="entry name" value="RIKEN CDNA 1700014D04 GENE"/>
    <property type="match status" value="1"/>
</dbReference>
<evidence type="ECO:0000256" key="7">
    <source>
        <dbReference type="SAM" id="Phobius"/>
    </source>
</evidence>
<feature type="compositionally biased region" description="Polar residues" evidence="6">
    <location>
        <begin position="1227"/>
        <end position="1245"/>
    </location>
</feature>
<feature type="compositionally biased region" description="Basic and acidic residues" evidence="6">
    <location>
        <begin position="1052"/>
        <end position="1064"/>
    </location>
</feature>
<feature type="transmembrane region" description="Helical" evidence="7">
    <location>
        <begin position="6"/>
        <end position="30"/>
    </location>
</feature>
<keyword evidence="2 7" id="KW-0812">Transmembrane</keyword>
<protein>
    <submittedName>
        <fullName evidence="10">Uncharacterized protein</fullName>
    </submittedName>
</protein>
<gene>
    <name evidence="10" type="primary">LOC102155844</name>
</gene>